<name>A0A5C3LL55_9AGAR</name>
<evidence type="ECO:0000259" key="2">
    <source>
        <dbReference type="PROSITE" id="PS50097"/>
    </source>
</evidence>
<feature type="region of interest" description="Disordered" evidence="1">
    <location>
        <begin position="106"/>
        <end position="165"/>
    </location>
</feature>
<accession>A0A5C3LL55</accession>
<feature type="compositionally biased region" description="Low complexity" evidence="1">
    <location>
        <begin position="155"/>
        <end position="164"/>
    </location>
</feature>
<feature type="region of interest" description="Disordered" evidence="1">
    <location>
        <begin position="1"/>
        <end position="28"/>
    </location>
</feature>
<reference evidence="3 4" key="1">
    <citation type="journal article" date="2019" name="Nat. Ecol. Evol.">
        <title>Megaphylogeny resolves global patterns of mushroom evolution.</title>
        <authorList>
            <person name="Varga T."/>
            <person name="Krizsan K."/>
            <person name="Foldi C."/>
            <person name="Dima B."/>
            <person name="Sanchez-Garcia M."/>
            <person name="Sanchez-Ramirez S."/>
            <person name="Szollosi G.J."/>
            <person name="Szarkandi J.G."/>
            <person name="Papp V."/>
            <person name="Albert L."/>
            <person name="Andreopoulos W."/>
            <person name="Angelini C."/>
            <person name="Antonin V."/>
            <person name="Barry K.W."/>
            <person name="Bougher N.L."/>
            <person name="Buchanan P."/>
            <person name="Buyck B."/>
            <person name="Bense V."/>
            <person name="Catcheside P."/>
            <person name="Chovatia M."/>
            <person name="Cooper J."/>
            <person name="Damon W."/>
            <person name="Desjardin D."/>
            <person name="Finy P."/>
            <person name="Geml J."/>
            <person name="Haridas S."/>
            <person name="Hughes K."/>
            <person name="Justo A."/>
            <person name="Karasinski D."/>
            <person name="Kautmanova I."/>
            <person name="Kiss B."/>
            <person name="Kocsube S."/>
            <person name="Kotiranta H."/>
            <person name="LaButti K.M."/>
            <person name="Lechner B.E."/>
            <person name="Liimatainen K."/>
            <person name="Lipzen A."/>
            <person name="Lukacs Z."/>
            <person name="Mihaltcheva S."/>
            <person name="Morgado L.N."/>
            <person name="Niskanen T."/>
            <person name="Noordeloos M.E."/>
            <person name="Ohm R.A."/>
            <person name="Ortiz-Santana B."/>
            <person name="Ovrebo C."/>
            <person name="Racz N."/>
            <person name="Riley R."/>
            <person name="Savchenko A."/>
            <person name="Shiryaev A."/>
            <person name="Soop K."/>
            <person name="Spirin V."/>
            <person name="Szebenyi C."/>
            <person name="Tomsovsky M."/>
            <person name="Tulloss R.E."/>
            <person name="Uehling J."/>
            <person name="Grigoriev I.V."/>
            <person name="Vagvolgyi C."/>
            <person name="Papp T."/>
            <person name="Martin F.M."/>
            <person name="Miettinen O."/>
            <person name="Hibbett D.S."/>
            <person name="Nagy L.G."/>
        </authorList>
    </citation>
    <scope>NUCLEOTIDE SEQUENCE [LARGE SCALE GENOMIC DNA]</scope>
    <source>
        <strain evidence="3 4">CBS 166.37</strain>
    </source>
</reference>
<dbReference type="EMBL" id="ML213641">
    <property type="protein sequence ID" value="TFK33814.1"/>
    <property type="molecule type" value="Genomic_DNA"/>
</dbReference>
<dbReference type="AlphaFoldDB" id="A0A5C3LL55"/>
<feature type="domain" description="BTB" evidence="2">
    <location>
        <begin position="223"/>
        <end position="290"/>
    </location>
</feature>
<evidence type="ECO:0000313" key="3">
    <source>
        <dbReference type="EMBL" id="TFK33814.1"/>
    </source>
</evidence>
<evidence type="ECO:0000313" key="4">
    <source>
        <dbReference type="Proteomes" id="UP000308652"/>
    </source>
</evidence>
<dbReference type="InterPro" id="IPR000210">
    <property type="entry name" value="BTB/POZ_dom"/>
</dbReference>
<organism evidence="3 4">
    <name type="scientific">Crucibulum laeve</name>
    <dbReference type="NCBI Taxonomy" id="68775"/>
    <lineage>
        <taxon>Eukaryota</taxon>
        <taxon>Fungi</taxon>
        <taxon>Dikarya</taxon>
        <taxon>Basidiomycota</taxon>
        <taxon>Agaricomycotina</taxon>
        <taxon>Agaricomycetes</taxon>
        <taxon>Agaricomycetidae</taxon>
        <taxon>Agaricales</taxon>
        <taxon>Agaricineae</taxon>
        <taxon>Nidulariaceae</taxon>
        <taxon>Crucibulum</taxon>
    </lineage>
</organism>
<gene>
    <name evidence="3" type="ORF">BDQ12DRAFT_690613</name>
</gene>
<evidence type="ECO:0000256" key="1">
    <source>
        <dbReference type="SAM" id="MobiDB-lite"/>
    </source>
</evidence>
<proteinExistence type="predicted"/>
<protein>
    <recommendedName>
        <fullName evidence="2">BTB domain-containing protein</fullName>
    </recommendedName>
</protein>
<sequence length="551" mass="60768">MNLSEFNGSTSPYQSMCTPTTPSSFSQLPTPFTSISKAVSSTPVAINNPEIIKKLPSMNNSAQWGSPAATLPETPISPVKTAAVHVALPIPPQMPLLQHMEQASDPMTSSITHPGNPSTPAATGCNNQQGTKRAAPTLEGREGQDTLKRAKTRSTRSPSVPSSSMDIREPAMAFLTPPDCKRDPATPHHVGPLLTHAPALKSSIRPVRQVMFTPHTDFWQSGEMVNVVVEGVGFRLHKQTLSEISDWFNRAFEVQKDMHGENPNEEVVYCLDEAGVKLKDFETLLSSMKNAMYKRFVLLFHFLILTVVHLRSFFYNNPPFATVTSVLRASMALQFPQLSAWASRAFRETWLHLDPKTIVSLDDTVESIVIARKFGFTNVLKLAMYELLRRMGLDSGTNINVNGILSTMDYKILATARDQLMSFWVLSVATQPRDLARCFSASHPADTAQKPCTATRADASVLAHVKLVHESGISHKYMFDVFTGLNALREAPWASEGFCEGCVTARKGYWGKMAAQLWLDLDTWLALDIPGMEGVNEHGEKDPVVNGEEKL</sequence>
<feature type="compositionally biased region" description="Basic and acidic residues" evidence="1">
    <location>
        <begin position="139"/>
        <end position="148"/>
    </location>
</feature>
<keyword evidence="4" id="KW-1185">Reference proteome</keyword>
<feature type="compositionally biased region" description="Polar residues" evidence="1">
    <location>
        <begin position="106"/>
        <end position="131"/>
    </location>
</feature>
<dbReference type="Proteomes" id="UP000308652">
    <property type="component" value="Unassembled WGS sequence"/>
</dbReference>
<dbReference type="PROSITE" id="PS50097">
    <property type="entry name" value="BTB"/>
    <property type="match status" value="1"/>
</dbReference>
<dbReference type="OrthoDB" id="2746456at2759"/>